<gene>
    <name evidence="2" type="ORF">WMSIL1_LOCUS1569</name>
</gene>
<dbReference type="Proteomes" id="UP000321570">
    <property type="component" value="Unassembled WGS sequence"/>
</dbReference>
<keyword evidence="3" id="KW-1185">Reference proteome</keyword>
<sequence length="63" mass="7375">MPTLWRVSLSLRLTYRKRCCQNCNENGHKEDFCSESSTSNSTRQNPNSKRALTQTRRVRSVEL</sequence>
<accession>A0A564XZF9</accession>
<organism evidence="2 3">
    <name type="scientific">Hymenolepis diminuta</name>
    <name type="common">Rat tapeworm</name>
    <dbReference type="NCBI Taxonomy" id="6216"/>
    <lineage>
        <taxon>Eukaryota</taxon>
        <taxon>Metazoa</taxon>
        <taxon>Spiralia</taxon>
        <taxon>Lophotrochozoa</taxon>
        <taxon>Platyhelminthes</taxon>
        <taxon>Cestoda</taxon>
        <taxon>Eucestoda</taxon>
        <taxon>Cyclophyllidea</taxon>
        <taxon>Hymenolepididae</taxon>
        <taxon>Hymenolepis</taxon>
    </lineage>
</organism>
<name>A0A564XZF9_HYMDI</name>
<dbReference type="EMBL" id="CABIJS010000033">
    <property type="protein sequence ID" value="VUZ40401.1"/>
    <property type="molecule type" value="Genomic_DNA"/>
</dbReference>
<reference evidence="2 3" key="1">
    <citation type="submission" date="2019-07" db="EMBL/GenBank/DDBJ databases">
        <authorList>
            <person name="Jastrzebski P J."/>
            <person name="Paukszto L."/>
            <person name="Jastrzebski P J."/>
        </authorList>
    </citation>
    <scope>NUCLEOTIDE SEQUENCE [LARGE SCALE GENOMIC DNA]</scope>
    <source>
        <strain evidence="2 3">WMS-il1</strain>
    </source>
</reference>
<evidence type="ECO:0000313" key="2">
    <source>
        <dbReference type="EMBL" id="VUZ40401.1"/>
    </source>
</evidence>
<evidence type="ECO:0000256" key="1">
    <source>
        <dbReference type="SAM" id="MobiDB-lite"/>
    </source>
</evidence>
<feature type="region of interest" description="Disordered" evidence="1">
    <location>
        <begin position="25"/>
        <end position="63"/>
    </location>
</feature>
<feature type="compositionally biased region" description="Polar residues" evidence="1">
    <location>
        <begin position="34"/>
        <end position="55"/>
    </location>
</feature>
<evidence type="ECO:0000313" key="3">
    <source>
        <dbReference type="Proteomes" id="UP000321570"/>
    </source>
</evidence>
<dbReference type="AlphaFoldDB" id="A0A564XZF9"/>
<protein>
    <submittedName>
        <fullName evidence="2">Uncharacterized protein</fullName>
    </submittedName>
</protein>
<proteinExistence type="predicted"/>